<dbReference type="InterPro" id="IPR016181">
    <property type="entry name" value="Acyl_CoA_acyltransferase"/>
</dbReference>
<protein>
    <submittedName>
        <fullName evidence="2">GNAT family N-acetyltransferase</fullName>
    </submittedName>
</protein>
<dbReference type="Gene3D" id="3.40.630.30">
    <property type="match status" value="1"/>
</dbReference>
<comment type="caution">
    <text evidence="2">The sequence shown here is derived from an EMBL/GenBank/DDBJ whole genome shotgun (WGS) entry which is preliminary data.</text>
</comment>
<dbReference type="AlphaFoldDB" id="A0A4R9K286"/>
<accession>A0A4R9K286</accession>
<name>A0A4R9K286_9LEPT</name>
<keyword evidence="3" id="KW-1185">Reference proteome</keyword>
<organism evidence="2 3">
    <name type="scientific">Leptospira ognonensis</name>
    <dbReference type="NCBI Taxonomy" id="2484945"/>
    <lineage>
        <taxon>Bacteria</taxon>
        <taxon>Pseudomonadati</taxon>
        <taxon>Spirochaetota</taxon>
        <taxon>Spirochaetia</taxon>
        <taxon>Leptospirales</taxon>
        <taxon>Leptospiraceae</taxon>
        <taxon>Leptospira</taxon>
    </lineage>
</organism>
<dbReference type="SUPFAM" id="SSF55729">
    <property type="entry name" value="Acyl-CoA N-acyltransferases (Nat)"/>
    <property type="match status" value="1"/>
</dbReference>
<dbReference type="InterPro" id="IPR000182">
    <property type="entry name" value="GNAT_dom"/>
</dbReference>
<dbReference type="PROSITE" id="PS51186">
    <property type="entry name" value="GNAT"/>
    <property type="match status" value="1"/>
</dbReference>
<gene>
    <name evidence="2" type="ORF">EHQ58_08500</name>
</gene>
<evidence type="ECO:0000313" key="3">
    <source>
        <dbReference type="Proteomes" id="UP000297693"/>
    </source>
</evidence>
<dbReference type="OrthoDB" id="342352at2"/>
<proteinExistence type="predicted"/>
<sequence length="167" mass="19642">MQSELRELTEEDRNQTIELVNQFFRKVNELELDGVFQIRPRAATKFTDIYFKLLGSGKVYMKGVFAEAELVSLLIGRIEEKPHLTEEQSLFIDLAVTKNGKKKNGYMKALLADVDEWCRRKQIPTMELRAILANKEAIDFWDHSEFERFYVRYRKTITERADALSEQ</sequence>
<dbReference type="GO" id="GO:0016747">
    <property type="term" value="F:acyltransferase activity, transferring groups other than amino-acyl groups"/>
    <property type="evidence" value="ECO:0007669"/>
    <property type="project" value="InterPro"/>
</dbReference>
<evidence type="ECO:0000259" key="1">
    <source>
        <dbReference type="PROSITE" id="PS51186"/>
    </source>
</evidence>
<feature type="domain" description="N-acetyltransferase" evidence="1">
    <location>
        <begin position="3"/>
        <end position="167"/>
    </location>
</feature>
<dbReference type="EMBL" id="RQGD01000024">
    <property type="protein sequence ID" value="TGL59281.1"/>
    <property type="molecule type" value="Genomic_DNA"/>
</dbReference>
<dbReference type="Proteomes" id="UP000297693">
    <property type="component" value="Unassembled WGS sequence"/>
</dbReference>
<keyword evidence="2" id="KW-0808">Transferase</keyword>
<dbReference type="RefSeq" id="WP_135623471.1">
    <property type="nucleotide sequence ID" value="NZ_RQGD01000024.1"/>
</dbReference>
<evidence type="ECO:0000313" key="2">
    <source>
        <dbReference type="EMBL" id="TGL59281.1"/>
    </source>
</evidence>
<reference evidence="2" key="1">
    <citation type="journal article" date="2019" name="PLoS Negl. Trop. Dis.">
        <title>Revisiting the worldwide diversity of Leptospira species in the environment.</title>
        <authorList>
            <person name="Vincent A.T."/>
            <person name="Schiettekatte O."/>
            <person name="Bourhy P."/>
            <person name="Veyrier F.J."/>
            <person name="Picardeau M."/>
        </authorList>
    </citation>
    <scope>NUCLEOTIDE SEQUENCE [LARGE SCALE GENOMIC DNA]</scope>
    <source>
        <strain evidence="2">201702476</strain>
    </source>
</reference>